<dbReference type="EMBL" id="LWDL01000017">
    <property type="protein sequence ID" value="OQW51759.1"/>
    <property type="molecule type" value="Genomic_DNA"/>
</dbReference>
<dbReference type="InterPro" id="IPR007507">
    <property type="entry name" value="Glycos_transf_N"/>
</dbReference>
<sequence>MTRRRPFPLSLYRGLSHIAAPVVRLMVMRRVQRGKEDPKRLGERRGHAAFHRPSGLLVWLHAASVGEVASALPLIRRLRERGALVLLTTVTVTSARMVQPRLPDGAVHQFIPFDLPGAVNRFLDHWKPDLALFMEQELWPNLLEGCRQRTIPAVLVNARMSPRSFKRWKFAPQVARYLLGHFAVVLAQSDDDGERLAQLGATRTVNVGNIKYDVPVLDVDADHLARLAVGFAGRAVWTAASTHAGEDELVLDAHAIARQIVGRRLGLILAPRHPERGDDVARLCEARGLSVARRSAGAFPLASTDVFLLDTIGELGLAYRSAAVAFIGGSLVERIGGHNPIEAAKLERVVLHGPHVHNFADVFRTLDSTGGGIEVLDASALGAALVACLSAPSECAQRAALGRVAVENLGGAVDRVFRALEPFFLQTSLDAHA</sequence>
<evidence type="ECO:0000256" key="8">
    <source>
        <dbReference type="PIRSR" id="PIRSR639901-1"/>
    </source>
</evidence>
<comment type="function">
    <text evidence="1 10">Involved in lipopolysaccharide (LPS) biosynthesis. Catalyzes the transfer of 3-deoxy-D-manno-octulosonate (Kdo) residue(s) from CMP-Kdo to lipid IV(A), the tetraacyldisaccharide-1,4'-bisphosphate precursor of lipid A.</text>
</comment>
<comment type="pathway">
    <text evidence="2 10">Bacterial outer membrane biogenesis; LPS core biosynthesis.</text>
</comment>
<evidence type="ECO:0000256" key="9">
    <source>
        <dbReference type="PIRSR" id="PIRSR639901-2"/>
    </source>
</evidence>
<dbReference type="STRING" id="1827387.A4S15_09745"/>
<keyword evidence="5 10" id="KW-0808">Transferase</keyword>
<dbReference type="PANTHER" id="PTHR42755:SF1">
    <property type="entry name" value="3-DEOXY-D-MANNO-OCTULOSONIC ACID TRANSFERASE, MITOCHONDRIAL-RELATED"/>
    <property type="match status" value="1"/>
</dbReference>
<protein>
    <recommendedName>
        <fullName evidence="4 10">3-deoxy-D-manno-octulosonic acid transferase</fullName>
        <shortName evidence="10">Kdo transferase</shortName>
        <ecNumber evidence="3 10">2.4.99.12</ecNumber>
    </recommendedName>
    <alternativeName>
        <fullName evidence="6 10">Lipid IV(A) 3-deoxy-D-manno-octulosonic acid transferase</fullName>
    </alternativeName>
</protein>
<evidence type="ECO:0000256" key="4">
    <source>
        <dbReference type="ARBA" id="ARBA00019077"/>
    </source>
</evidence>
<reference evidence="12 13" key="1">
    <citation type="journal article" date="2017" name="Water Res.">
        <title>Comammox in drinking water systems.</title>
        <authorList>
            <person name="Wang Y."/>
            <person name="Ma L."/>
            <person name="Mao Y."/>
            <person name="Jiang X."/>
            <person name="Xia Y."/>
            <person name="Yu K."/>
            <person name="Li B."/>
            <person name="Zhang T."/>
        </authorList>
    </citation>
    <scope>NUCLEOTIDE SEQUENCE [LARGE SCALE GENOMIC DNA]</scope>
    <source>
        <strain evidence="12">SG_bin8</strain>
    </source>
</reference>
<dbReference type="InterPro" id="IPR038107">
    <property type="entry name" value="Glycos_transf_N_sf"/>
</dbReference>
<organism evidence="12 13">
    <name type="scientific">Candidatus Raskinella chloraquaticus</name>
    <dbReference type="NCBI Taxonomy" id="1951219"/>
    <lineage>
        <taxon>Bacteria</taxon>
        <taxon>Pseudomonadati</taxon>
        <taxon>Pseudomonadota</taxon>
        <taxon>Alphaproteobacteria</taxon>
        <taxon>Hyphomicrobiales</taxon>
        <taxon>Phreatobacteraceae</taxon>
        <taxon>Candidatus Raskinella</taxon>
    </lineage>
</organism>
<keyword evidence="10" id="KW-1003">Cell membrane</keyword>
<dbReference type="GO" id="GO:0009244">
    <property type="term" value="P:lipopolysaccharide core region biosynthetic process"/>
    <property type="evidence" value="ECO:0007669"/>
    <property type="project" value="UniProtKB-UniRule"/>
</dbReference>
<feature type="site" description="Transition state stabilizer" evidence="9">
    <location>
        <position position="211"/>
    </location>
</feature>
<feature type="domain" description="3-deoxy-D-manno-octulosonic-acid transferase N-terminal" evidence="11">
    <location>
        <begin position="40"/>
        <end position="214"/>
    </location>
</feature>
<evidence type="ECO:0000256" key="2">
    <source>
        <dbReference type="ARBA" id="ARBA00004713"/>
    </source>
</evidence>
<name>A0A1W9HWG2_9HYPH</name>
<feature type="site" description="Transition state stabilizer" evidence="9">
    <location>
        <position position="135"/>
    </location>
</feature>
<evidence type="ECO:0000256" key="7">
    <source>
        <dbReference type="ARBA" id="ARBA00049183"/>
    </source>
</evidence>
<dbReference type="Gene3D" id="3.40.50.2000">
    <property type="entry name" value="Glycogen Phosphorylase B"/>
    <property type="match status" value="1"/>
</dbReference>
<dbReference type="GO" id="GO:0005886">
    <property type="term" value="C:plasma membrane"/>
    <property type="evidence" value="ECO:0007669"/>
    <property type="project" value="UniProtKB-SubCell"/>
</dbReference>
<accession>A0A1W9HWG2</accession>
<dbReference type="GO" id="GO:0009245">
    <property type="term" value="P:lipid A biosynthetic process"/>
    <property type="evidence" value="ECO:0007669"/>
    <property type="project" value="TreeGrafter"/>
</dbReference>
<keyword evidence="10" id="KW-0448">Lipopolysaccharide biosynthesis</keyword>
<comment type="catalytic activity">
    <reaction evidence="7 10">
        <text>lipid IVA (E. coli) + CMP-3-deoxy-beta-D-manno-octulosonate = alpha-Kdo-(2-&gt;6)-lipid IVA (E. coli) + CMP + H(+)</text>
        <dbReference type="Rhea" id="RHEA:28066"/>
        <dbReference type="ChEBI" id="CHEBI:15378"/>
        <dbReference type="ChEBI" id="CHEBI:58603"/>
        <dbReference type="ChEBI" id="CHEBI:60364"/>
        <dbReference type="ChEBI" id="CHEBI:60377"/>
        <dbReference type="ChEBI" id="CHEBI:85987"/>
        <dbReference type="EC" id="2.4.99.12"/>
    </reaction>
</comment>
<dbReference type="UniPathway" id="UPA00958"/>
<dbReference type="Proteomes" id="UP000192872">
    <property type="component" value="Unassembled WGS sequence"/>
</dbReference>
<keyword evidence="10" id="KW-0472">Membrane</keyword>
<comment type="similarity">
    <text evidence="10">Belongs to the glycosyltransferase group 1 family.</text>
</comment>
<evidence type="ECO:0000259" key="11">
    <source>
        <dbReference type="Pfam" id="PF04413"/>
    </source>
</evidence>
<evidence type="ECO:0000256" key="1">
    <source>
        <dbReference type="ARBA" id="ARBA00003394"/>
    </source>
</evidence>
<evidence type="ECO:0000256" key="5">
    <source>
        <dbReference type="ARBA" id="ARBA00022679"/>
    </source>
</evidence>
<evidence type="ECO:0000256" key="3">
    <source>
        <dbReference type="ARBA" id="ARBA00012621"/>
    </source>
</evidence>
<dbReference type="GO" id="GO:0043842">
    <property type="term" value="F:Kdo transferase activity"/>
    <property type="evidence" value="ECO:0007669"/>
    <property type="project" value="UniProtKB-EC"/>
</dbReference>
<comment type="subcellular location">
    <subcellularLocation>
        <location evidence="10">Cell membrane</location>
    </subcellularLocation>
</comment>
<dbReference type="InterPro" id="IPR039901">
    <property type="entry name" value="Kdotransferase"/>
</dbReference>
<dbReference type="EC" id="2.4.99.12" evidence="3 10"/>
<dbReference type="Gene3D" id="3.40.50.11720">
    <property type="entry name" value="3-Deoxy-D-manno-octulosonic-acid transferase, N-terminal domain"/>
    <property type="match status" value="1"/>
</dbReference>
<feature type="active site" description="Proton acceptor" evidence="8">
    <location>
        <position position="67"/>
    </location>
</feature>
<dbReference type="PANTHER" id="PTHR42755">
    <property type="entry name" value="3-DEOXY-MANNO-OCTULOSONATE CYTIDYLYLTRANSFERASE"/>
    <property type="match status" value="1"/>
</dbReference>
<evidence type="ECO:0000256" key="6">
    <source>
        <dbReference type="ARBA" id="ARBA00031445"/>
    </source>
</evidence>
<evidence type="ECO:0000313" key="13">
    <source>
        <dbReference type="Proteomes" id="UP000192872"/>
    </source>
</evidence>
<evidence type="ECO:0000313" key="12">
    <source>
        <dbReference type="EMBL" id="OQW51759.1"/>
    </source>
</evidence>
<proteinExistence type="inferred from homology"/>
<dbReference type="Pfam" id="PF04413">
    <property type="entry name" value="Glycos_transf_N"/>
    <property type="match status" value="1"/>
</dbReference>
<dbReference type="RefSeq" id="WP_376802248.1">
    <property type="nucleotide sequence ID" value="NZ_DBNB01000034.1"/>
</dbReference>
<dbReference type="AlphaFoldDB" id="A0A1W9HWG2"/>
<dbReference type="FunFam" id="3.40.50.11720:FF:000001">
    <property type="entry name" value="3-deoxy-D-manno-octulosonic acid transferase"/>
    <property type="match status" value="1"/>
</dbReference>
<comment type="caution">
    <text evidence="12">The sequence shown here is derived from an EMBL/GenBank/DDBJ whole genome shotgun (WGS) entry which is preliminary data.</text>
</comment>
<gene>
    <name evidence="12" type="ORF">A4S15_09745</name>
</gene>
<evidence type="ECO:0000256" key="10">
    <source>
        <dbReference type="RuleBase" id="RU365103"/>
    </source>
</evidence>